<reference evidence="2 3" key="1">
    <citation type="submission" date="2023-10" db="EMBL/GenBank/DDBJ databases">
        <title>Holzapfeliella saturejae sp. nov. isolated from Satureja montana flowers.</title>
        <authorList>
            <person name="Alcantara C."/>
            <person name="Zuniga M."/>
            <person name="Landete J.M."/>
            <person name="Monedero V."/>
        </authorList>
    </citation>
    <scope>NUCLEOTIDE SEQUENCE [LARGE SCALE GENOMIC DNA]</scope>
    <source>
        <strain evidence="2 3">He02</strain>
    </source>
</reference>
<keyword evidence="3" id="KW-1185">Reference proteome</keyword>
<organism evidence="2 3">
    <name type="scientific">Holzapfeliella saturejae</name>
    <dbReference type="NCBI Taxonomy" id="3082953"/>
    <lineage>
        <taxon>Bacteria</taxon>
        <taxon>Bacillati</taxon>
        <taxon>Bacillota</taxon>
        <taxon>Bacilli</taxon>
        <taxon>Lactobacillales</taxon>
        <taxon>Lactobacillaceae</taxon>
        <taxon>Holzapfeliella</taxon>
    </lineage>
</organism>
<evidence type="ECO:0000313" key="3">
    <source>
        <dbReference type="Proteomes" id="UP001377804"/>
    </source>
</evidence>
<gene>
    <name evidence="2" type="ORF">R4Y45_06155</name>
</gene>
<protein>
    <submittedName>
        <fullName evidence="2">Uncharacterized protein</fullName>
    </submittedName>
</protein>
<accession>A0ABU8SIP0</accession>
<proteinExistence type="predicted"/>
<dbReference type="EMBL" id="JAWMWG010000003">
    <property type="protein sequence ID" value="MEJ6348798.1"/>
    <property type="molecule type" value="Genomic_DNA"/>
</dbReference>
<keyword evidence="1" id="KW-0175">Coiled coil</keyword>
<evidence type="ECO:0000313" key="2">
    <source>
        <dbReference type="EMBL" id="MEJ6348798.1"/>
    </source>
</evidence>
<evidence type="ECO:0000256" key="1">
    <source>
        <dbReference type="SAM" id="Coils"/>
    </source>
</evidence>
<feature type="coiled-coil region" evidence="1">
    <location>
        <begin position="22"/>
        <end position="49"/>
    </location>
</feature>
<comment type="caution">
    <text evidence="2">The sequence shown here is derived from an EMBL/GenBank/DDBJ whole genome shotgun (WGS) entry which is preliminary data.</text>
</comment>
<dbReference type="RefSeq" id="WP_339970301.1">
    <property type="nucleotide sequence ID" value="NZ_JAWMWG010000003.1"/>
</dbReference>
<name>A0ABU8SIP0_9LACO</name>
<dbReference type="Proteomes" id="UP001377804">
    <property type="component" value="Unassembled WGS sequence"/>
</dbReference>
<sequence length="77" mass="8911">MGVVIIFSAIQSTYRALTGKKNTSDNKRISDLERRVANLERARTKQIEKELEKDEDYQRAKEEVAGKDVGKWRVIDD</sequence>